<keyword evidence="2" id="KW-1185">Reference proteome</keyword>
<name>A0AA36AT35_OCTVU</name>
<dbReference type="EMBL" id="OX597817">
    <property type="protein sequence ID" value="CAI9721788.1"/>
    <property type="molecule type" value="Genomic_DNA"/>
</dbReference>
<evidence type="ECO:0000313" key="2">
    <source>
        <dbReference type="Proteomes" id="UP001162480"/>
    </source>
</evidence>
<proteinExistence type="predicted"/>
<protein>
    <submittedName>
        <fullName evidence="1">Uncharacterized protein</fullName>
    </submittedName>
</protein>
<reference evidence="1" key="1">
    <citation type="submission" date="2023-08" db="EMBL/GenBank/DDBJ databases">
        <authorList>
            <person name="Alioto T."/>
            <person name="Alioto T."/>
            <person name="Gomez Garrido J."/>
        </authorList>
    </citation>
    <scope>NUCLEOTIDE SEQUENCE</scope>
</reference>
<sequence length="78" mass="8779">MKQEIIKMMMICNLNISGTRAAPLILLRFSKRLKGKVMQIEAVETLQLSRFDGPGLILQKSYAEVARPIDCKPALLPH</sequence>
<dbReference type="Proteomes" id="UP001162480">
    <property type="component" value="Chromosome 4"/>
</dbReference>
<gene>
    <name evidence="1" type="ORF">OCTVUL_1B026205</name>
</gene>
<evidence type="ECO:0000313" key="1">
    <source>
        <dbReference type="EMBL" id="CAI9721788.1"/>
    </source>
</evidence>
<organism evidence="1 2">
    <name type="scientific">Octopus vulgaris</name>
    <name type="common">Common octopus</name>
    <dbReference type="NCBI Taxonomy" id="6645"/>
    <lineage>
        <taxon>Eukaryota</taxon>
        <taxon>Metazoa</taxon>
        <taxon>Spiralia</taxon>
        <taxon>Lophotrochozoa</taxon>
        <taxon>Mollusca</taxon>
        <taxon>Cephalopoda</taxon>
        <taxon>Coleoidea</taxon>
        <taxon>Octopodiformes</taxon>
        <taxon>Octopoda</taxon>
        <taxon>Incirrata</taxon>
        <taxon>Octopodidae</taxon>
        <taxon>Octopus</taxon>
    </lineage>
</organism>
<dbReference type="AlphaFoldDB" id="A0AA36AT35"/>
<accession>A0AA36AT35</accession>